<reference evidence="3" key="1">
    <citation type="journal article" date="2019" name="Int. J. Syst. Evol. Microbiol.">
        <title>The Global Catalogue of Microorganisms (GCM) 10K type strain sequencing project: providing services to taxonomists for standard genome sequencing and annotation.</title>
        <authorList>
            <consortium name="The Broad Institute Genomics Platform"/>
            <consortium name="The Broad Institute Genome Sequencing Center for Infectious Disease"/>
            <person name="Wu L."/>
            <person name="Ma J."/>
        </authorList>
    </citation>
    <scope>NUCLEOTIDE SEQUENCE [LARGE SCALE GENOMIC DNA]</scope>
    <source>
        <strain evidence="3">JCM 17591</strain>
    </source>
</reference>
<dbReference type="PANTHER" id="PTHR43649:SF12">
    <property type="entry name" value="DIACETYLCHITOBIOSE BINDING PROTEIN DASA"/>
    <property type="match status" value="1"/>
</dbReference>
<dbReference type="PROSITE" id="PS51318">
    <property type="entry name" value="TAT"/>
    <property type="match status" value="1"/>
</dbReference>
<dbReference type="InterPro" id="IPR006311">
    <property type="entry name" value="TAT_signal"/>
</dbReference>
<dbReference type="Pfam" id="PF01547">
    <property type="entry name" value="SBP_bac_1"/>
    <property type="match status" value="1"/>
</dbReference>
<accession>A0ABP7ZZJ4</accession>
<dbReference type="InterPro" id="IPR006059">
    <property type="entry name" value="SBP"/>
</dbReference>
<sequence length="427" mass="46332">MHPPTPRNGLSRRAFLAGVGAAGTTLALAGCGAVGRSTRPTTISFYVSKPEVIGYFQRLANRYNRSQSKVRVVLDSTSNMSADFVRNQPPDLGCWNYNFSMVEFVEHGALTDLSDTAEAKSINPKLWTLLDQTAKYPGRISAVPYSVMAASVIYNTAIFAQHGIQVPTTWTELTAACEKLLAAGVTPFYNTYRDTWTIAQGMFDYTIGGMVDVKSFFAELSREGTRVGKSSRASFEKDFAAPMQRMAQLAEYSNKDAASRGYGDGNLAFAKGKAAMYLQGPWALGEIAKSNAHLDLGTFPLPVTDDPNDLKVRVNVDLALWIPEASKKQDAARDFMSWLMTPAVIDTYNADNNGFGVRADAPPMKNPALAGMQKYYDDGAFYLGASQLIPASIPVANYAQAMALGASPASQLRTLDADWARLALRSA</sequence>
<keyword evidence="1" id="KW-0732">Signal</keyword>
<protein>
    <submittedName>
        <fullName evidence="2">Extracellular solute-binding protein</fullName>
    </submittedName>
</protein>
<evidence type="ECO:0000313" key="2">
    <source>
        <dbReference type="EMBL" id="GAA4174149.1"/>
    </source>
</evidence>
<evidence type="ECO:0000256" key="1">
    <source>
        <dbReference type="SAM" id="SignalP"/>
    </source>
</evidence>
<evidence type="ECO:0000313" key="3">
    <source>
        <dbReference type="Proteomes" id="UP001501079"/>
    </source>
</evidence>
<dbReference type="PROSITE" id="PS51257">
    <property type="entry name" value="PROKAR_LIPOPROTEIN"/>
    <property type="match status" value="1"/>
</dbReference>
<dbReference type="InterPro" id="IPR050490">
    <property type="entry name" value="Bact_solute-bd_prot1"/>
</dbReference>
<keyword evidence="3" id="KW-1185">Reference proteome</keyword>
<feature type="chain" id="PRO_5046965636" evidence="1">
    <location>
        <begin position="30"/>
        <end position="427"/>
    </location>
</feature>
<name>A0ABP7ZZJ4_9MICO</name>
<comment type="caution">
    <text evidence="2">The sequence shown here is derived from an EMBL/GenBank/DDBJ whole genome shotgun (WGS) entry which is preliminary data.</text>
</comment>
<dbReference type="SUPFAM" id="SSF53850">
    <property type="entry name" value="Periplasmic binding protein-like II"/>
    <property type="match status" value="1"/>
</dbReference>
<dbReference type="Gene3D" id="3.40.190.10">
    <property type="entry name" value="Periplasmic binding protein-like II"/>
    <property type="match status" value="2"/>
</dbReference>
<gene>
    <name evidence="2" type="ORF">GCM10022287_17580</name>
</gene>
<feature type="signal peptide" evidence="1">
    <location>
        <begin position="1"/>
        <end position="29"/>
    </location>
</feature>
<dbReference type="Proteomes" id="UP001501079">
    <property type="component" value="Unassembled WGS sequence"/>
</dbReference>
<dbReference type="PANTHER" id="PTHR43649">
    <property type="entry name" value="ARABINOSE-BINDING PROTEIN-RELATED"/>
    <property type="match status" value="1"/>
</dbReference>
<dbReference type="EMBL" id="BAABBW010000003">
    <property type="protein sequence ID" value="GAA4174149.1"/>
    <property type="molecule type" value="Genomic_DNA"/>
</dbReference>
<proteinExistence type="predicted"/>
<organism evidence="2 3">
    <name type="scientific">Gryllotalpicola koreensis</name>
    <dbReference type="NCBI Taxonomy" id="993086"/>
    <lineage>
        <taxon>Bacteria</taxon>
        <taxon>Bacillati</taxon>
        <taxon>Actinomycetota</taxon>
        <taxon>Actinomycetes</taxon>
        <taxon>Micrococcales</taxon>
        <taxon>Microbacteriaceae</taxon>
        <taxon>Gryllotalpicola</taxon>
    </lineage>
</organism>